<keyword evidence="6 7" id="KW-0482">Metalloprotease</keyword>
<organism evidence="9 10">
    <name type="scientific">Eumeta variegata</name>
    <name type="common">Bagworm moth</name>
    <name type="synonym">Eumeta japonica</name>
    <dbReference type="NCBI Taxonomy" id="151549"/>
    <lineage>
        <taxon>Eukaryota</taxon>
        <taxon>Metazoa</taxon>
        <taxon>Ecdysozoa</taxon>
        <taxon>Arthropoda</taxon>
        <taxon>Hexapoda</taxon>
        <taxon>Insecta</taxon>
        <taxon>Pterygota</taxon>
        <taxon>Neoptera</taxon>
        <taxon>Endopterygota</taxon>
        <taxon>Lepidoptera</taxon>
        <taxon>Glossata</taxon>
        <taxon>Ditrysia</taxon>
        <taxon>Tineoidea</taxon>
        <taxon>Psychidae</taxon>
        <taxon>Oiketicinae</taxon>
        <taxon>Eumeta</taxon>
    </lineage>
</organism>
<reference evidence="9 10" key="1">
    <citation type="journal article" date="2019" name="Commun. Biol.">
        <title>The bagworm genome reveals a unique fibroin gene that provides high tensile strength.</title>
        <authorList>
            <person name="Kono N."/>
            <person name="Nakamura H."/>
            <person name="Ohtoshi R."/>
            <person name="Tomita M."/>
            <person name="Numata K."/>
            <person name="Arakawa K."/>
        </authorList>
    </citation>
    <scope>NUCLEOTIDE SEQUENCE [LARGE SCALE GENOMIC DNA]</scope>
</reference>
<sequence>MALSLLRKNMIARHVKRQLYHKRNAGYVVLIPEIGEDSDKNILLSESGLPEFNDITIEKCIAAISKESLEYENGIKQIEANSPNCKNAFTDVFQPMEHLDSQLEFNWGMAKTLYLGNSSLMPTKSYLKIHERAYKAKSSKFNSLAIFQAAVNEKDKLKKISDEEQRLLDKHILEGKLNGLSVQGMKKDRLNNILIELQKERHIYSEKVKVATNKFSYTFDNSEVVRDFPDSLLKAMALPSADIHTGPWKTTLQPHIYEPFMQYCSSRQLRWNAWQAYIGRCSGYNEKELETSTHLEQIRKLRQNQAQILGYDSYVDMSMETKMARTAENVNRVIHTLLQSARPMQERELEDLKNFAKDRGFDDELDYCDIPYWQRKQKWSLYGFDENKVKEYFPLPKVINSLFNLCTTLFKIQIVEHSGVHTWHKDVKFYDIFDDSSNKPIAGFYLDPYAREDEKIRIYEDAGWHVTILNRSTIASSNPLSALIFNFDPPVESKPALLSFSDVRVLFQKFGHSLRHLLTKANYSEVAGLSNVEWDAAEVCGQVMTHWLYEPATVQALSGHYATDEPLPDAIIHNLQNLRSHMSGYNLCKELYLSKLDLELHSGRKFWRDVVRDLWPKYHVLPFNKYDSHPLTFTKIISEEWGAAYYSRIWSQMIAADIYSAFEEARQGKQDILEVGKRYRDTFLALGGSCHPSEVFRRFRGRDPSPNALLNNLGLSGKPMED</sequence>
<protein>
    <submittedName>
        <fullName evidence="9">Probable cytosolic oligopeptidase A</fullName>
    </submittedName>
</protein>
<dbReference type="Gene3D" id="3.40.390.10">
    <property type="entry name" value="Collagenase (Catalytic Domain)"/>
    <property type="match status" value="1"/>
</dbReference>
<keyword evidence="2 7" id="KW-0645">Protease</keyword>
<evidence type="ECO:0000313" key="10">
    <source>
        <dbReference type="Proteomes" id="UP000299102"/>
    </source>
</evidence>
<dbReference type="InterPro" id="IPR001567">
    <property type="entry name" value="Pept_M3A_M3B_dom"/>
</dbReference>
<evidence type="ECO:0000256" key="5">
    <source>
        <dbReference type="ARBA" id="ARBA00022833"/>
    </source>
</evidence>
<dbReference type="GO" id="GO:0046872">
    <property type="term" value="F:metal ion binding"/>
    <property type="evidence" value="ECO:0007669"/>
    <property type="project" value="UniProtKB-UniRule"/>
</dbReference>
<accession>A0A4C1T5L7</accession>
<dbReference type="InterPro" id="IPR045090">
    <property type="entry name" value="Pept_M3A_M3B"/>
</dbReference>
<evidence type="ECO:0000256" key="7">
    <source>
        <dbReference type="RuleBase" id="RU003435"/>
    </source>
</evidence>
<comment type="caution">
    <text evidence="9">The sequence shown here is derived from an EMBL/GenBank/DDBJ whole genome shotgun (WGS) entry which is preliminary data.</text>
</comment>
<name>A0A4C1T5L7_EUMVA</name>
<evidence type="ECO:0000256" key="2">
    <source>
        <dbReference type="ARBA" id="ARBA00022670"/>
    </source>
</evidence>
<dbReference type="PANTHER" id="PTHR11804:SF83">
    <property type="entry name" value="LD37516P"/>
    <property type="match status" value="1"/>
</dbReference>
<dbReference type="GO" id="GO:0004222">
    <property type="term" value="F:metalloendopeptidase activity"/>
    <property type="evidence" value="ECO:0007669"/>
    <property type="project" value="UniProtKB-EC"/>
</dbReference>
<keyword evidence="5 7" id="KW-0862">Zinc</keyword>
<dbReference type="Proteomes" id="UP000299102">
    <property type="component" value="Unassembled WGS sequence"/>
</dbReference>
<feature type="domain" description="Peptidase M3A/M3B catalytic" evidence="8">
    <location>
        <begin position="260"/>
        <end position="714"/>
    </location>
</feature>
<evidence type="ECO:0000256" key="4">
    <source>
        <dbReference type="ARBA" id="ARBA00022801"/>
    </source>
</evidence>
<proteinExistence type="inferred from homology"/>
<dbReference type="Gene3D" id="1.10.1370.40">
    <property type="match status" value="1"/>
</dbReference>
<keyword evidence="4 7" id="KW-0378">Hydrolase</keyword>
<evidence type="ECO:0000256" key="6">
    <source>
        <dbReference type="ARBA" id="ARBA00023049"/>
    </source>
</evidence>
<dbReference type="Pfam" id="PF01432">
    <property type="entry name" value="Peptidase_M3"/>
    <property type="match status" value="1"/>
</dbReference>
<dbReference type="Gene3D" id="1.10.1370.10">
    <property type="entry name" value="Neurolysin, domain 3"/>
    <property type="match status" value="1"/>
</dbReference>
<evidence type="ECO:0000256" key="3">
    <source>
        <dbReference type="ARBA" id="ARBA00022723"/>
    </source>
</evidence>
<dbReference type="InterPro" id="IPR024079">
    <property type="entry name" value="MetalloPept_cat_dom_sf"/>
</dbReference>
<evidence type="ECO:0000256" key="1">
    <source>
        <dbReference type="ARBA" id="ARBA00006040"/>
    </source>
</evidence>
<gene>
    <name evidence="9" type="primary">CYOP</name>
    <name evidence="9" type="ORF">EVAR_7337_1</name>
</gene>
<dbReference type="GO" id="GO:0006508">
    <property type="term" value="P:proteolysis"/>
    <property type="evidence" value="ECO:0007669"/>
    <property type="project" value="UniProtKB-KW"/>
</dbReference>
<keyword evidence="3 7" id="KW-0479">Metal-binding</keyword>
<comment type="similarity">
    <text evidence="1 7">Belongs to the peptidase M3 family.</text>
</comment>
<dbReference type="FunFam" id="3.40.390.10:FF:000059">
    <property type="entry name" value="Oligopeptidase, putative"/>
    <property type="match status" value="1"/>
</dbReference>
<dbReference type="CDD" id="cd06456">
    <property type="entry name" value="M3A_DCP"/>
    <property type="match status" value="1"/>
</dbReference>
<dbReference type="SUPFAM" id="SSF55486">
    <property type="entry name" value="Metalloproteases ('zincins'), catalytic domain"/>
    <property type="match status" value="1"/>
</dbReference>
<dbReference type="InterPro" id="IPR034005">
    <property type="entry name" value="M3A_DCP"/>
</dbReference>
<evidence type="ECO:0000313" key="9">
    <source>
        <dbReference type="EMBL" id="GBP08758.1"/>
    </source>
</evidence>
<dbReference type="AlphaFoldDB" id="A0A4C1T5L7"/>
<dbReference type="STRING" id="151549.A0A4C1T5L7"/>
<comment type="cofactor">
    <cofactor evidence="7">
        <name>Zn(2+)</name>
        <dbReference type="ChEBI" id="CHEBI:29105"/>
    </cofactor>
    <text evidence="7">Binds 1 zinc ion.</text>
</comment>
<keyword evidence="10" id="KW-1185">Reference proteome</keyword>
<evidence type="ECO:0000259" key="8">
    <source>
        <dbReference type="Pfam" id="PF01432"/>
    </source>
</evidence>
<dbReference type="InterPro" id="IPR024077">
    <property type="entry name" value="Neurolysin/TOP_dom2"/>
</dbReference>
<dbReference type="OrthoDB" id="534666at2759"/>
<dbReference type="PANTHER" id="PTHR11804">
    <property type="entry name" value="PROTEASE M3 THIMET OLIGOPEPTIDASE-RELATED"/>
    <property type="match status" value="1"/>
</dbReference>
<dbReference type="EMBL" id="BGZK01000032">
    <property type="protein sequence ID" value="GBP08758.1"/>
    <property type="molecule type" value="Genomic_DNA"/>
</dbReference>